<accession>A0A6P5GJ00</accession>
<dbReference type="PANTHER" id="PTHR33780">
    <property type="entry name" value="EXPRESSED PROTEIN"/>
    <property type="match status" value="1"/>
</dbReference>
<dbReference type="InterPro" id="IPR057713">
    <property type="entry name" value="DUF7953"/>
</dbReference>
<dbReference type="Proteomes" id="UP000515123">
    <property type="component" value="Linkage group 18"/>
</dbReference>
<keyword evidence="1" id="KW-1133">Transmembrane helix</keyword>
<evidence type="ECO:0000313" key="4">
    <source>
        <dbReference type="RefSeq" id="XP_020107767.1"/>
    </source>
</evidence>
<protein>
    <submittedName>
        <fullName evidence="4">Uncharacterized protein LOC109723714</fullName>
    </submittedName>
</protein>
<keyword evidence="3" id="KW-1185">Reference proteome</keyword>
<dbReference type="PANTHER" id="PTHR33780:SF3">
    <property type="entry name" value="EXPRESSED PROTEIN"/>
    <property type="match status" value="1"/>
</dbReference>
<dbReference type="Gramene" id="Aco001507.1.mrna1">
    <property type="protein sequence ID" value="Aco001507.1.mrna1"/>
    <property type="gene ID" value="Aco001507.1.path1"/>
</dbReference>
<reference evidence="4" key="2">
    <citation type="submission" date="2025-08" db="UniProtKB">
        <authorList>
            <consortium name="RefSeq"/>
        </authorList>
    </citation>
    <scope>IDENTIFICATION</scope>
    <source>
        <tissue evidence="4">Leaf</tissue>
    </source>
</reference>
<organism evidence="3 4">
    <name type="scientific">Ananas comosus</name>
    <name type="common">Pineapple</name>
    <name type="synonym">Ananas ananas</name>
    <dbReference type="NCBI Taxonomy" id="4615"/>
    <lineage>
        <taxon>Eukaryota</taxon>
        <taxon>Viridiplantae</taxon>
        <taxon>Streptophyta</taxon>
        <taxon>Embryophyta</taxon>
        <taxon>Tracheophyta</taxon>
        <taxon>Spermatophyta</taxon>
        <taxon>Magnoliopsida</taxon>
        <taxon>Liliopsida</taxon>
        <taxon>Poales</taxon>
        <taxon>Bromeliaceae</taxon>
        <taxon>Bromelioideae</taxon>
        <taxon>Ananas</taxon>
    </lineage>
</organism>
<proteinExistence type="predicted"/>
<keyword evidence="1" id="KW-0472">Membrane</keyword>
<dbReference type="GeneID" id="109723714"/>
<sequence length="228" mass="26082">MKRPRYLLRISIAIPRLLLLFSFVLLSSAPGILSSRLVTLGSIEIFKTHEWLPSKPTVYFHCQGENKTILPDVKKTHVLYTFKGEESWQPLTELPDKKCKRCGIYEKDNLKPDDVYDEWELCADDFVDGKYIHFKDNEFNATFICPGCTASTGSTHTSASNTRSSAKKSHVLLVIVICILASLLMTIGAVAEYKYWQKRKREQDQARFLKLFEEGDDFEEELGLGHVI</sequence>
<dbReference type="RefSeq" id="XP_020107767.1">
    <property type="nucleotide sequence ID" value="XM_020252178.1"/>
</dbReference>
<dbReference type="AlphaFoldDB" id="A0A6P5GJ00"/>
<dbReference type="Pfam" id="PF25829">
    <property type="entry name" value="DUF7953"/>
    <property type="match status" value="1"/>
</dbReference>
<gene>
    <name evidence="4" type="primary">LOC109723714</name>
</gene>
<dbReference type="OrthoDB" id="2014701at2759"/>
<evidence type="ECO:0000259" key="2">
    <source>
        <dbReference type="Pfam" id="PF25829"/>
    </source>
</evidence>
<feature type="transmembrane region" description="Helical" evidence="1">
    <location>
        <begin position="171"/>
        <end position="191"/>
    </location>
</feature>
<name>A0A6P5GJ00_ANACO</name>
<feature type="domain" description="DUF7953" evidence="2">
    <location>
        <begin position="36"/>
        <end position="146"/>
    </location>
</feature>
<keyword evidence="1" id="KW-0812">Transmembrane</keyword>
<evidence type="ECO:0000313" key="3">
    <source>
        <dbReference type="Proteomes" id="UP000515123"/>
    </source>
</evidence>
<reference evidence="3" key="1">
    <citation type="journal article" date="2015" name="Nat. Genet.">
        <title>The pineapple genome and the evolution of CAM photosynthesis.</title>
        <authorList>
            <person name="Ming R."/>
            <person name="VanBuren R."/>
            <person name="Wai C.M."/>
            <person name="Tang H."/>
            <person name="Schatz M.C."/>
            <person name="Bowers J.E."/>
            <person name="Lyons E."/>
            <person name="Wang M.L."/>
            <person name="Chen J."/>
            <person name="Biggers E."/>
            <person name="Zhang J."/>
            <person name="Huang L."/>
            <person name="Zhang L."/>
            <person name="Miao W."/>
            <person name="Zhang J."/>
            <person name="Ye Z."/>
            <person name="Miao C."/>
            <person name="Lin Z."/>
            <person name="Wang H."/>
            <person name="Zhou H."/>
            <person name="Yim W.C."/>
            <person name="Priest H.D."/>
            <person name="Zheng C."/>
            <person name="Woodhouse M."/>
            <person name="Edger P.P."/>
            <person name="Guyot R."/>
            <person name="Guo H.B."/>
            <person name="Guo H."/>
            <person name="Zheng G."/>
            <person name="Singh R."/>
            <person name="Sharma A."/>
            <person name="Min X."/>
            <person name="Zheng Y."/>
            <person name="Lee H."/>
            <person name="Gurtowski J."/>
            <person name="Sedlazeck F.J."/>
            <person name="Harkess A."/>
            <person name="McKain M.R."/>
            <person name="Liao Z."/>
            <person name="Fang J."/>
            <person name="Liu J."/>
            <person name="Zhang X."/>
            <person name="Zhang Q."/>
            <person name="Hu W."/>
            <person name="Qin Y."/>
            <person name="Wang K."/>
            <person name="Chen L.Y."/>
            <person name="Shirley N."/>
            <person name="Lin Y.R."/>
            <person name="Liu L.Y."/>
            <person name="Hernandez A.G."/>
            <person name="Wright C.L."/>
            <person name="Bulone V."/>
            <person name="Tuskan G.A."/>
            <person name="Heath K."/>
            <person name="Zee F."/>
            <person name="Moore P.H."/>
            <person name="Sunkar R."/>
            <person name="Leebens-Mack J.H."/>
            <person name="Mockler T."/>
            <person name="Bennetzen J.L."/>
            <person name="Freeling M."/>
            <person name="Sankoff D."/>
            <person name="Paterson A.H."/>
            <person name="Zhu X."/>
            <person name="Yang X."/>
            <person name="Smith J.A."/>
            <person name="Cushman J.C."/>
            <person name="Paull R.E."/>
            <person name="Yu Q."/>
        </authorList>
    </citation>
    <scope>NUCLEOTIDE SEQUENCE [LARGE SCALE GENOMIC DNA]</scope>
    <source>
        <strain evidence="3">cv. F153</strain>
    </source>
</reference>
<evidence type="ECO:0000256" key="1">
    <source>
        <dbReference type="SAM" id="Phobius"/>
    </source>
</evidence>